<dbReference type="NCBIfam" id="TIGR03816">
    <property type="entry name" value="tadE_like_DECH"/>
    <property type="match status" value="1"/>
</dbReference>
<dbReference type="RefSeq" id="WP_004807962.1">
    <property type="nucleotide sequence ID" value="NZ_CP116394.1"/>
</dbReference>
<evidence type="ECO:0000313" key="2">
    <source>
        <dbReference type="EMBL" id="WCE45996.1"/>
    </source>
</evidence>
<evidence type="ECO:0000256" key="1">
    <source>
        <dbReference type="SAM" id="Phobius"/>
    </source>
</evidence>
<feature type="transmembrane region" description="Helical" evidence="1">
    <location>
        <begin position="21"/>
        <end position="46"/>
    </location>
</feature>
<dbReference type="InterPro" id="IPR021202">
    <property type="entry name" value="Rv3654c-like"/>
</dbReference>
<dbReference type="Proteomes" id="UP001211044">
    <property type="component" value="Chromosome"/>
</dbReference>
<dbReference type="AlphaFoldDB" id="A0AB38XPE1"/>
<gene>
    <name evidence="2" type="ORF">PIG85_10185</name>
</gene>
<reference evidence="2" key="1">
    <citation type="submission" date="2023-01" db="EMBL/GenBank/DDBJ databases">
        <title>Comparative Genomic Analysis of the Clinically-Derived Winkia Strain NY0527 Provides Evidence into the Taxonomic Reassignment of Winkia neuii and Characterizes Their Virulence Traits.</title>
        <authorList>
            <person name="Cai X."/>
            <person name="Peng Y."/>
            <person name="Li M."/>
            <person name="Qiu Y."/>
            <person name="Wang Y."/>
            <person name="Xu L."/>
            <person name="Hou Q."/>
        </authorList>
    </citation>
    <scope>NUCLEOTIDE SEQUENCE</scope>
    <source>
        <strain evidence="2">NY0527</strain>
    </source>
</reference>
<keyword evidence="1" id="KW-0812">Transmembrane</keyword>
<name>A0AB38XPE1_9ACTO</name>
<dbReference type="EMBL" id="CP116394">
    <property type="protein sequence ID" value="WCE45996.1"/>
    <property type="molecule type" value="Genomic_DNA"/>
</dbReference>
<evidence type="ECO:0000313" key="3">
    <source>
        <dbReference type="Proteomes" id="UP001211044"/>
    </source>
</evidence>
<keyword evidence="1" id="KW-1133">Transmembrane helix</keyword>
<proteinExistence type="predicted"/>
<protein>
    <recommendedName>
        <fullName evidence="4">Helicase/secretion neighborhood TadE-like protein</fullName>
    </recommendedName>
</protein>
<keyword evidence="1" id="KW-0472">Membrane</keyword>
<organism evidence="2 3">
    <name type="scientific">Winkia neuii subsp. anitrata</name>
    <dbReference type="NCBI Taxonomy" id="29318"/>
    <lineage>
        <taxon>Bacteria</taxon>
        <taxon>Bacillati</taxon>
        <taxon>Actinomycetota</taxon>
        <taxon>Actinomycetes</taxon>
        <taxon>Actinomycetales</taxon>
        <taxon>Actinomycetaceae</taxon>
        <taxon>Winkia</taxon>
    </lineage>
</organism>
<sequence length="129" mass="12541">MRGRSTGRTYLVETERGSGTVLSLAIVAIIALCLTLVGAATVAAVAKTKAQNAADFGALAAAGAAINGQDGCVAAADFAAQAGARVSSCHMVDQGGVQDAVVQTKLGVRVMGVAVEATGLARAGPADAG</sequence>
<dbReference type="KEGG" id="wne:PIG85_10185"/>
<accession>A0AB38XPE1</accession>
<evidence type="ECO:0008006" key="4">
    <source>
        <dbReference type="Google" id="ProtNLM"/>
    </source>
</evidence>